<evidence type="ECO:0000313" key="3">
    <source>
        <dbReference type="Proteomes" id="UP000193411"/>
    </source>
</evidence>
<feature type="non-terminal residue" evidence="2">
    <location>
        <position position="291"/>
    </location>
</feature>
<protein>
    <submittedName>
        <fullName evidence="2">Uncharacterized protein</fullName>
    </submittedName>
</protein>
<gene>
    <name evidence="2" type="ORF">BCR44DRAFT_390113</name>
</gene>
<feature type="region of interest" description="Disordered" evidence="1">
    <location>
        <begin position="101"/>
        <end position="125"/>
    </location>
</feature>
<dbReference type="Proteomes" id="UP000193411">
    <property type="component" value="Unassembled WGS sequence"/>
</dbReference>
<evidence type="ECO:0000313" key="2">
    <source>
        <dbReference type="EMBL" id="ORZ40995.1"/>
    </source>
</evidence>
<dbReference type="EMBL" id="MCFL01000002">
    <property type="protein sequence ID" value="ORZ40995.1"/>
    <property type="molecule type" value="Genomic_DNA"/>
</dbReference>
<evidence type="ECO:0000256" key="1">
    <source>
        <dbReference type="SAM" id="MobiDB-lite"/>
    </source>
</evidence>
<name>A0A1Y2I2B5_9FUNG</name>
<reference evidence="2 3" key="1">
    <citation type="submission" date="2016-07" db="EMBL/GenBank/DDBJ databases">
        <title>Pervasive Adenine N6-methylation of Active Genes in Fungi.</title>
        <authorList>
            <consortium name="DOE Joint Genome Institute"/>
            <person name="Mondo S.J."/>
            <person name="Dannebaum R.O."/>
            <person name="Kuo R.C."/>
            <person name="Labutti K."/>
            <person name="Haridas S."/>
            <person name="Kuo A."/>
            <person name="Salamov A."/>
            <person name="Ahrendt S.R."/>
            <person name="Lipzen A."/>
            <person name="Sullivan W."/>
            <person name="Andreopoulos W.B."/>
            <person name="Clum A."/>
            <person name="Lindquist E."/>
            <person name="Daum C."/>
            <person name="Ramamoorthy G.K."/>
            <person name="Gryganskyi A."/>
            <person name="Culley D."/>
            <person name="Magnuson J.K."/>
            <person name="James T.Y."/>
            <person name="O'Malley M.A."/>
            <person name="Stajich J.E."/>
            <person name="Spatafora J.W."/>
            <person name="Visel A."/>
            <person name="Grigoriev I.V."/>
        </authorList>
    </citation>
    <scope>NUCLEOTIDE SEQUENCE [LARGE SCALE GENOMIC DNA]</scope>
    <source>
        <strain evidence="2 3">PL171</strain>
    </source>
</reference>
<proteinExistence type="predicted"/>
<accession>A0A1Y2I2B5</accession>
<organism evidence="2 3">
    <name type="scientific">Catenaria anguillulae PL171</name>
    <dbReference type="NCBI Taxonomy" id="765915"/>
    <lineage>
        <taxon>Eukaryota</taxon>
        <taxon>Fungi</taxon>
        <taxon>Fungi incertae sedis</taxon>
        <taxon>Blastocladiomycota</taxon>
        <taxon>Blastocladiomycetes</taxon>
        <taxon>Blastocladiales</taxon>
        <taxon>Catenariaceae</taxon>
        <taxon>Catenaria</taxon>
    </lineage>
</organism>
<keyword evidence="3" id="KW-1185">Reference proteome</keyword>
<feature type="compositionally biased region" description="Polar residues" evidence="1">
    <location>
        <begin position="101"/>
        <end position="113"/>
    </location>
</feature>
<sequence length="291" mass="30360">MDARVVALPGQGDALSSVDREADRGGVVFIEAVVPDRLVALSVGVGTRGMRRHGDDNQTLAVVDGTKSGFETVGNFRPECDGGLDKDAGVAVPNQIADSSVRSQLGVSETETGAANGPVREAGWPMVNSNGASRIGGIAISRVQESRGGSPAQVKACSCRCNCRQPVVTVGCATCARVQDGSADDYSVAEMAGAGAPPASHGDSCSSPDAANSRCSSSIAAAGTVGDFKFSSRAHDSFATYRNYHHRPAHRHSHYDRQHRHQHLKHLPSTYRLIGAGSDQPLPCDDAGMSH</sequence>
<dbReference type="AlphaFoldDB" id="A0A1Y2I2B5"/>
<comment type="caution">
    <text evidence="2">The sequence shown here is derived from an EMBL/GenBank/DDBJ whole genome shotgun (WGS) entry which is preliminary data.</text>
</comment>